<evidence type="ECO:0000256" key="2">
    <source>
        <dbReference type="ARBA" id="ARBA00022475"/>
    </source>
</evidence>
<feature type="transmembrane region" description="Helical" evidence="10">
    <location>
        <begin position="63"/>
        <end position="85"/>
    </location>
</feature>
<dbReference type="PANTHER" id="PTHR21137:SF35">
    <property type="entry name" value="ODORANT RECEPTOR 19A-RELATED"/>
    <property type="match status" value="1"/>
</dbReference>
<accession>A0A346D462</accession>
<evidence type="ECO:0000256" key="3">
    <source>
        <dbReference type="ARBA" id="ARBA00022606"/>
    </source>
</evidence>
<dbReference type="GO" id="GO:0007165">
    <property type="term" value="P:signal transduction"/>
    <property type="evidence" value="ECO:0007669"/>
    <property type="project" value="UniProtKB-KW"/>
</dbReference>
<proteinExistence type="evidence at transcript level"/>
<keyword evidence="7 10" id="KW-0472">Membrane</keyword>
<evidence type="ECO:0000256" key="10">
    <source>
        <dbReference type="SAM" id="Phobius"/>
    </source>
</evidence>
<dbReference type="GO" id="GO:0005549">
    <property type="term" value="F:odorant binding"/>
    <property type="evidence" value="ECO:0007669"/>
    <property type="project" value="InterPro"/>
</dbReference>
<dbReference type="GO" id="GO:0005886">
    <property type="term" value="C:plasma membrane"/>
    <property type="evidence" value="ECO:0007669"/>
    <property type="project" value="UniProtKB-SubCell"/>
</dbReference>
<keyword evidence="6 10" id="KW-1133">Transmembrane helix</keyword>
<dbReference type="InterPro" id="IPR004117">
    <property type="entry name" value="7tm6_olfct_rcpt"/>
</dbReference>
<keyword evidence="4 10" id="KW-0812">Transmembrane</keyword>
<keyword evidence="8 11" id="KW-0675">Receptor</keyword>
<comment type="subcellular location">
    <subcellularLocation>
        <location evidence="1">Cell membrane</location>
        <topology evidence="1">Multi-pass membrane protein</topology>
    </subcellularLocation>
</comment>
<keyword evidence="2" id="KW-1003">Cell membrane</keyword>
<dbReference type="GO" id="GO:0004984">
    <property type="term" value="F:olfactory receptor activity"/>
    <property type="evidence" value="ECO:0007669"/>
    <property type="project" value="InterPro"/>
</dbReference>
<feature type="transmembrane region" description="Helical" evidence="10">
    <location>
        <begin position="170"/>
        <end position="192"/>
    </location>
</feature>
<protein>
    <submittedName>
        <fullName evidence="11">Odorant receptor</fullName>
    </submittedName>
</protein>
<dbReference type="AlphaFoldDB" id="A0A346D462"/>
<keyword evidence="3" id="KW-0716">Sensory transduction</keyword>
<organism evidence="11">
    <name type="scientific">Campoletis chlorideae</name>
    <dbReference type="NCBI Taxonomy" id="219166"/>
    <lineage>
        <taxon>Eukaryota</taxon>
        <taxon>Metazoa</taxon>
        <taxon>Ecdysozoa</taxon>
        <taxon>Arthropoda</taxon>
        <taxon>Hexapoda</taxon>
        <taxon>Insecta</taxon>
        <taxon>Pterygota</taxon>
        <taxon>Neoptera</taxon>
        <taxon>Endopterygota</taxon>
        <taxon>Hymenoptera</taxon>
        <taxon>Apocrita</taxon>
        <taxon>Ichneumonoidea</taxon>
        <taxon>Ichneumonidae</taxon>
        <taxon>Campopleginae</taxon>
        <taxon>Dusona group</taxon>
        <taxon>Campoletis</taxon>
    </lineage>
</organism>
<evidence type="ECO:0000256" key="9">
    <source>
        <dbReference type="ARBA" id="ARBA00023224"/>
    </source>
</evidence>
<feature type="transmembrane region" description="Helical" evidence="10">
    <location>
        <begin position="40"/>
        <end position="57"/>
    </location>
</feature>
<evidence type="ECO:0000256" key="5">
    <source>
        <dbReference type="ARBA" id="ARBA00022725"/>
    </source>
</evidence>
<feature type="transmembrane region" description="Helical" evidence="10">
    <location>
        <begin position="126"/>
        <end position="150"/>
    </location>
</feature>
<evidence type="ECO:0000256" key="8">
    <source>
        <dbReference type="ARBA" id="ARBA00023170"/>
    </source>
</evidence>
<reference evidence="11" key="2">
    <citation type="submission" date="2018-01" db="EMBL/GenBank/DDBJ databases">
        <authorList>
            <person name="Gaut B.S."/>
            <person name="Morton B.R."/>
            <person name="Clegg M.T."/>
            <person name="Duvall M.R."/>
        </authorList>
    </citation>
    <scope>NUCLEOTIDE SEQUENCE</scope>
    <source>
        <strain evidence="11">CchlOR114</strain>
    </source>
</reference>
<dbReference type="PANTHER" id="PTHR21137">
    <property type="entry name" value="ODORANT RECEPTOR"/>
    <property type="match status" value="1"/>
</dbReference>
<evidence type="ECO:0000256" key="4">
    <source>
        <dbReference type="ARBA" id="ARBA00022692"/>
    </source>
</evidence>
<keyword evidence="9" id="KW-0807">Transducer</keyword>
<evidence type="ECO:0000256" key="6">
    <source>
        <dbReference type="ARBA" id="ARBA00022989"/>
    </source>
</evidence>
<sequence>MVHKVSLEGAVNFTRLSVRLVCTWPPSGSATKWQIAREDYAWCISFLSVLCLLIPLINSIPEYITNPIVITQTMCFCSACVIIMMKTLVLRLHRKKCQILVDEMEEFMNNCCEEERRVLESYVDKCWVYHTIISFMNYLASISMIISPFVISDQKMPTAAVYPFSIESGIPMYLAFVHQSIVGLQTSAGLTVDCQMAMMMWYAGARLELFAIEIQNDSSDMKQFSYYIEKHQRLLVYATRVSETMRYVAFTTTCVCGIASIVCCMQLASNQPILVKLQFGPVSVVCLTNLMICAWPTENIVRVERQLFTTFHGSKCHPSFRGTSL</sequence>
<dbReference type="EMBL" id="MG859404">
    <property type="protein sequence ID" value="AXM05232.1"/>
    <property type="molecule type" value="mRNA"/>
</dbReference>
<reference evidence="11" key="1">
    <citation type="journal article" date="2018" name="Insect Mol. Biol.">
        <title>An odorant receptor mediates the attractiveness of cis-jasmone to Campoletis chlorideae, the endoparasitoid of Helicoverpa armigera.</title>
        <authorList>
            <person name="Sun Y.L."/>
            <person name="Dong J.F."/>
            <person name="Ning C."/>
            <person name="Ding P.P."/>
            <person name="Huang L.Q."/>
            <person name="Sun J.G."/>
            <person name="Wang C.Z."/>
        </authorList>
    </citation>
    <scope>NUCLEOTIDE SEQUENCE</scope>
    <source>
        <strain evidence="11">CchlOR114</strain>
    </source>
</reference>
<feature type="transmembrane region" description="Helical" evidence="10">
    <location>
        <begin position="247"/>
        <end position="268"/>
    </location>
</feature>
<evidence type="ECO:0000256" key="7">
    <source>
        <dbReference type="ARBA" id="ARBA00023136"/>
    </source>
</evidence>
<keyword evidence="5" id="KW-0552">Olfaction</keyword>
<evidence type="ECO:0000313" key="11">
    <source>
        <dbReference type="EMBL" id="AXM05232.1"/>
    </source>
</evidence>
<dbReference type="Pfam" id="PF02949">
    <property type="entry name" value="7tm_6"/>
    <property type="match status" value="1"/>
</dbReference>
<name>A0A346D462_9HYME</name>
<feature type="transmembrane region" description="Helical" evidence="10">
    <location>
        <begin position="274"/>
        <end position="295"/>
    </location>
</feature>
<evidence type="ECO:0000256" key="1">
    <source>
        <dbReference type="ARBA" id="ARBA00004651"/>
    </source>
</evidence>